<keyword evidence="1" id="KW-0808">Transferase</keyword>
<keyword evidence="5" id="KW-1185">Reference proteome</keyword>
<dbReference type="InterPro" id="IPR000182">
    <property type="entry name" value="GNAT_dom"/>
</dbReference>
<dbReference type="SUPFAM" id="SSF55729">
    <property type="entry name" value="Acyl-CoA N-acyltransferases (Nat)"/>
    <property type="match status" value="1"/>
</dbReference>
<dbReference type="CDD" id="cd04301">
    <property type="entry name" value="NAT_SF"/>
    <property type="match status" value="1"/>
</dbReference>
<dbReference type="PROSITE" id="PS51186">
    <property type="entry name" value="GNAT"/>
    <property type="match status" value="1"/>
</dbReference>
<evidence type="ECO:0000256" key="2">
    <source>
        <dbReference type="ARBA" id="ARBA00023315"/>
    </source>
</evidence>
<evidence type="ECO:0000259" key="3">
    <source>
        <dbReference type="PROSITE" id="PS51186"/>
    </source>
</evidence>
<dbReference type="Proteomes" id="UP000642070">
    <property type="component" value="Unassembled WGS sequence"/>
</dbReference>
<evidence type="ECO:0000256" key="1">
    <source>
        <dbReference type="ARBA" id="ARBA00022679"/>
    </source>
</evidence>
<dbReference type="PANTHER" id="PTHR43877">
    <property type="entry name" value="AMINOALKYLPHOSPHONATE N-ACETYLTRANSFERASE-RELATED-RELATED"/>
    <property type="match status" value="1"/>
</dbReference>
<feature type="domain" description="N-acetyltransferase" evidence="3">
    <location>
        <begin position="1"/>
        <end position="173"/>
    </location>
</feature>
<dbReference type="InterPro" id="IPR050832">
    <property type="entry name" value="Bact_Acetyltransf"/>
</dbReference>
<dbReference type="Gene3D" id="3.40.630.30">
    <property type="match status" value="1"/>
</dbReference>
<accession>A0A917X5D7</accession>
<protein>
    <submittedName>
        <fullName evidence="4">N-acetyltransferase</fullName>
    </submittedName>
</protein>
<keyword evidence="2" id="KW-0012">Acyltransferase</keyword>
<dbReference type="RefSeq" id="WP_190255752.1">
    <property type="nucleotide sequence ID" value="NZ_BMPI01000060.1"/>
</dbReference>
<dbReference type="PANTHER" id="PTHR43877:SF2">
    <property type="entry name" value="AMINOALKYLPHOSPHONATE N-ACETYLTRANSFERASE-RELATED"/>
    <property type="match status" value="1"/>
</dbReference>
<organism evidence="4 5">
    <name type="scientific">Dactylosporangium sucinum</name>
    <dbReference type="NCBI Taxonomy" id="1424081"/>
    <lineage>
        <taxon>Bacteria</taxon>
        <taxon>Bacillati</taxon>
        <taxon>Actinomycetota</taxon>
        <taxon>Actinomycetes</taxon>
        <taxon>Micromonosporales</taxon>
        <taxon>Micromonosporaceae</taxon>
        <taxon>Dactylosporangium</taxon>
    </lineage>
</organism>
<reference evidence="4" key="1">
    <citation type="journal article" date="2014" name="Int. J. Syst. Evol. Microbiol.">
        <title>Complete genome sequence of Corynebacterium casei LMG S-19264T (=DSM 44701T), isolated from a smear-ripened cheese.</title>
        <authorList>
            <consortium name="US DOE Joint Genome Institute (JGI-PGF)"/>
            <person name="Walter F."/>
            <person name="Albersmeier A."/>
            <person name="Kalinowski J."/>
            <person name="Ruckert C."/>
        </authorList>
    </citation>
    <scope>NUCLEOTIDE SEQUENCE</scope>
    <source>
        <strain evidence="4">JCM 19831</strain>
    </source>
</reference>
<dbReference type="Pfam" id="PF00583">
    <property type="entry name" value="Acetyltransf_1"/>
    <property type="match status" value="1"/>
</dbReference>
<dbReference type="AlphaFoldDB" id="A0A917X5D7"/>
<reference evidence="4" key="2">
    <citation type="submission" date="2020-09" db="EMBL/GenBank/DDBJ databases">
        <authorList>
            <person name="Sun Q."/>
            <person name="Ohkuma M."/>
        </authorList>
    </citation>
    <scope>NUCLEOTIDE SEQUENCE</scope>
    <source>
        <strain evidence="4">JCM 19831</strain>
    </source>
</reference>
<evidence type="ECO:0000313" key="5">
    <source>
        <dbReference type="Proteomes" id="UP000642070"/>
    </source>
</evidence>
<comment type="caution">
    <text evidence="4">The sequence shown here is derived from an EMBL/GenBank/DDBJ whole genome shotgun (WGS) entry which is preliminary data.</text>
</comment>
<evidence type="ECO:0000313" key="4">
    <source>
        <dbReference type="EMBL" id="GGM70249.1"/>
    </source>
</evidence>
<name>A0A917X5D7_9ACTN</name>
<proteinExistence type="predicted"/>
<dbReference type="EMBL" id="BMPI01000060">
    <property type="protein sequence ID" value="GGM70249.1"/>
    <property type="molecule type" value="Genomic_DNA"/>
</dbReference>
<dbReference type="InterPro" id="IPR016181">
    <property type="entry name" value="Acyl_CoA_acyltransferase"/>
</dbReference>
<sequence length="174" mass="18426">MIRKLGADAYTDTADDLGRVLADAVAGGASLGFRDPFGPEQAAEWWRARGPAVADGSLTVWAAHDHGGAIVGTVSLASEPKANGRHRGEVVKLIVHRAARGRGLGRALLETAERAAAGRGISLLLLDTAKDSPAERLYETAGWTRYGVVPDYAANPAGVLEDCSFFYKRLDARV</sequence>
<dbReference type="GO" id="GO:0016747">
    <property type="term" value="F:acyltransferase activity, transferring groups other than amino-acyl groups"/>
    <property type="evidence" value="ECO:0007669"/>
    <property type="project" value="InterPro"/>
</dbReference>
<gene>
    <name evidence="4" type="ORF">GCM10007977_085100</name>
</gene>